<dbReference type="InterPro" id="IPR058792">
    <property type="entry name" value="Beta-barrel_RND_2"/>
</dbReference>
<dbReference type="Proteomes" id="UP001157133">
    <property type="component" value="Unassembled WGS sequence"/>
</dbReference>
<dbReference type="PANTHER" id="PTHR30469">
    <property type="entry name" value="MULTIDRUG RESISTANCE PROTEIN MDTA"/>
    <property type="match status" value="1"/>
</dbReference>
<dbReference type="Gene3D" id="1.10.287.470">
    <property type="entry name" value="Helix hairpin bin"/>
    <property type="match status" value="1"/>
</dbReference>
<dbReference type="Pfam" id="PF25989">
    <property type="entry name" value="YknX_C"/>
    <property type="match status" value="1"/>
</dbReference>
<feature type="domain" description="YknX-like C-terminal permuted SH3-like" evidence="5">
    <location>
        <begin position="262"/>
        <end position="330"/>
    </location>
</feature>
<dbReference type="SUPFAM" id="SSF111369">
    <property type="entry name" value="HlyD-like secretion proteins"/>
    <property type="match status" value="1"/>
</dbReference>
<dbReference type="InterPro" id="IPR006143">
    <property type="entry name" value="RND_pump_MFP"/>
</dbReference>
<organism evidence="6 7">
    <name type="scientific">Thalassotalea eurytherma</name>
    <dbReference type="NCBI Taxonomy" id="1144278"/>
    <lineage>
        <taxon>Bacteria</taxon>
        <taxon>Pseudomonadati</taxon>
        <taxon>Pseudomonadota</taxon>
        <taxon>Gammaproteobacteria</taxon>
        <taxon>Alteromonadales</taxon>
        <taxon>Colwelliaceae</taxon>
        <taxon>Thalassotalea</taxon>
    </lineage>
</organism>
<evidence type="ECO:0000259" key="3">
    <source>
        <dbReference type="Pfam" id="PF25954"/>
    </source>
</evidence>
<dbReference type="Pfam" id="PF25973">
    <property type="entry name" value="BSH_CzcB"/>
    <property type="match status" value="1"/>
</dbReference>
<evidence type="ECO:0000313" key="7">
    <source>
        <dbReference type="Proteomes" id="UP001157133"/>
    </source>
</evidence>
<evidence type="ECO:0000259" key="5">
    <source>
        <dbReference type="Pfam" id="PF25989"/>
    </source>
</evidence>
<evidence type="ECO:0000256" key="1">
    <source>
        <dbReference type="ARBA" id="ARBA00009477"/>
    </source>
</evidence>
<dbReference type="Gene3D" id="2.40.420.20">
    <property type="match status" value="1"/>
</dbReference>
<sequence length="332" mass="36471">MLISVVVYLQWPQEVKEQKRGARTVSVKIALAETNDFKDTVESLGSAVANEQVFITSKSSDFVEQISFEDGQLVKKGQVLVRLNSQEENAKVKELEANLAESVAQLHRLQGLFKKNATSESVVEEQEAKTKAIGAQLMSAKTKLYDLTIRAPFDGVLGFREISVGAYVSAGDVITSLDDLSQVKVDFNIPERFFTTVKPGQKVEAINAAYDEVFIGEISSIDSRIDPATRMVKVRSIVPNEEQKLRAGMLLNIVVERNVEQVLMVPESAIIPIENDHFVFTVEEGKAKKTQVTIGRRQPGIVEIISGLAQGQGVVIEGALKLRDGSAIQVLE</sequence>
<dbReference type="Gene3D" id="2.40.50.100">
    <property type="match status" value="1"/>
</dbReference>
<name>A0ABQ6H4E8_9GAMM</name>
<reference evidence="6 7" key="1">
    <citation type="submission" date="2023-03" db="EMBL/GenBank/DDBJ databases">
        <title>Draft genome sequence of Thalassotalea eurytherma JCM 18482T.</title>
        <authorList>
            <person name="Sawabe T."/>
        </authorList>
    </citation>
    <scope>NUCLEOTIDE SEQUENCE [LARGE SCALE GENOMIC DNA]</scope>
    <source>
        <strain evidence="6 7">JCM 18482</strain>
    </source>
</reference>
<dbReference type="InterPro" id="IPR058637">
    <property type="entry name" value="YknX-like_C"/>
</dbReference>
<proteinExistence type="inferred from homology"/>
<keyword evidence="7" id="KW-1185">Reference proteome</keyword>
<comment type="caution">
    <text evidence="6">The sequence shown here is derived from an EMBL/GenBank/DDBJ whole genome shotgun (WGS) entry which is preliminary data.</text>
</comment>
<evidence type="ECO:0000259" key="4">
    <source>
        <dbReference type="Pfam" id="PF25973"/>
    </source>
</evidence>
<dbReference type="EMBL" id="BSSU01000009">
    <property type="protein sequence ID" value="GLX82492.1"/>
    <property type="molecule type" value="Genomic_DNA"/>
</dbReference>
<gene>
    <name evidence="6" type="ORF">theurythT_19440</name>
</gene>
<dbReference type="Gene3D" id="2.40.30.170">
    <property type="match status" value="1"/>
</dbReference>
<comment type="similarity">
    <text evidence="1">Belongs to the membrane fusion protein (MFP) (TC 8.A.1) family.</text>
</comment>
<dbReference type="Pfam" id="PF25954">
    <property type="entry name" value="Beta-barrel_RND_2"/>
    <property type="match status" value="1"/>
</dbReference>
<accession>A0ABQ6H4E8</accession>
<feature type="domain" description="CusB-like beta-barrel" evidence="3">
    <location>
        <begin position="185"/>
        <end position="256"/>
    </location>
</feature>
<feature type="coiled-coil region" evidence="2">
    <location>
        <begin position="85"/>
        <end position="112"/>
    </location>
</feature>
<dbReference type="InterPro" id="IPR058647">
    <property type="entry name" value="BSH_CzcB-like"/>
</dbReference>
<feature type="domain" description="CzcB-like barrel-sandwich hybrid" evidence="4">
    <location>
        <begin position="55"/>
        <end position="175"/>
    </location>
</feature>
<protein>
    <submittedName>
        <fullName evidence="6">MexH family multidrug efflux RND transporter periplasmic adaptor subunit</fullName>
    </submittedName>
</protein>
<evidence type="ECO:0000313" key="6">
    <source>
        <dbReference type="EMBL" id="GLX82492.1"/>
    </source>
</evidence>
<keyword evidence="2" id="KW-0175">Coiled coil</keyword>
<dbReference type="NCBIfam" id="TIGR01730">
    <property type="entry name" value="RND_mfp"/>
    <property type="match status" value="1"/>
</dbReference>
<dbReference type="PANTHER" id="PTHR30469:SF16">
    <property type="entry name" value="HAE1 FAMILY EFFLUX PUMP MFP COMPONENT"/>
    <property type="match status" value="1"/>
</dbReference>
<evidence type="ECO:0000256" key="2">
    <source>
        <dbReference type="SAM" id="Coils"/>
    </source>
</evidence>